<dbReference type="InterPro" id="IPR050695">
    <property type="entry name" value="N-acetylmuramoyl_amidase_3"/>
</dbReference>
<feature type="domain" description="MurNAc-LAA" evidence="4">
    <location>
        <begin position="218"/>
        <end position="337"/>
    </location>
</feature>
<feature type="compositionally biased region" description="Basic and acidic residues" evidence="2">
    <location>
        <begin position="81"/>
        <end position="98"/>
    </location>
</feature>
<accession>A0A564W5G1</accession>
<evidence type="ECO:0000256" key="2">
    <source>
        <dbReference type="SAM" id="MobiDB-lite"/>
    </source>
</evidence>
<dbReference type="GO" id="GO:0030288">
    <property type="term" value="C:outer membrane-bounded periplasmic space"/>
    <property type="evidence" value="ECO:0007669"/>
    <property type="project" value="TreeGrafter"/>
</dbReference>
<evidence type="ECO:0000313" key="5">
    <source>
        <dbReference type="EMBL" id="VUX39647.1"/>
    </source>
</evidence>
<evidence type="ECO:0000256" key="3">
    <source>
        <dbReference type="SAM" id="Phobius"/>
    </source>
</evidence>
<dbReference type="Gene3D" id="3.40.630.40">
    <property type="entry name" value="Zn-dependent exopeptidases"/>
    <property type="match status" value="1"/>
</dbReference>
<dbReference type="PANTHER" id="PTHR30404:SF0">
    <property type="entry name" value="N-ACETYLMURAMOYL-L-ALANINE AMIDASE AMIC"/>
    <property type="match status" value="1"/>
</dbReference>
<evidence type="ECO:0000313" key="6">
    <source>
        <dbReference type="Proteomes" id="UP000408482"/>
    </source>
</evidence>
<feature type="compositionally biased region" description="Polar residues" evidence="2">
    <location>
        <begin position="143"/>
        <end position="173"/>
    </location>
</feature>
<dbReference type="InterPro" id="IPR002508">
    <property type="entry name" value="MurNAc-LAA_cat"/>
</dbReference>
<dbReference type="AlphaFoldDB" id="A0A564W5G1"/>
<organism evidence="5 6">
    <name type="scientific">Blautia luti</name>
    <dbReference type="NCBI Taxonomy" id="89014"/>
    <lineage>
        <taxon>Bacteria</taxon>
        <taxon>Bacillati</taxon>
        <taxon>Bacillota</taxon>
        <taxon>Clostridia</taxon>
        <taxon>Lachnospirales</taxon>
        <taxon>Lachnospiraceae</taxon>
        <taxon>Blautia</taxon>
    </lineage>
</organism>
<dbReference type="Proteomes" id="UP000408482">
    <property type="component" value="Unassembled WGS sequence"/>
</dbReference>
<dbReference type="RefSeq" id="WP_243121739.1">
    <property type="nucleotide sequence ID" value="NZ_CABHMX010000013.1"/>
</dbReference>
<dbReference type="SMART" id="SM00646">
    <property type="entry name" value="Ami_3"/>
    <property type="match status" value="1"/>
</dbReference>
<feature type="region of interest" description="Disordered" evidence="2">
    <location>
        <begin position="79"/>
        <end position="173"/>
    </location>
</feature>
<evidence type="ECO:0000256" key="1">
    <source>
        <dbReference type="ARBA" id="ARBA00022801"/>
    </source>
</evidence>
<dbReference type="EC" id="3.5.1.28" evidence="5"/>
<dbReference type="EMBL" id="CABHNW010000128">
    <property type="protein sequence ID" value="VUX39647.1"/>
    <property type="molecule type" value="Genomic_DNA"/>
</dbReference>
<keyword evidence="6" id="KW-1185">Reference proteome</keyword>
<feature type="compositionally biased region" description="Polar residues" evidence="2">
    <location>
        <begin position="100"/>
        <end position="109"/>
    </location>
</feature>
<keyword evidence="3" id="KW-0812">Transmembrane</keyword>
<keyword evidence="1 5" id="KW-0378">Hydrolase</keyword>
<proteinExistence type="predicted"/>
<sequence length="341" mass="37024">MEKKPHLMAIVLFLTGLICIGLLFGLSYKTYRKIDAVDQKMASVIKPVQKKQKSMKEDIELYTAKIEKKQAADKYLQQRAQTEKAVKNNTGEHERAPEAENSQKTTKPSVFSEAGGEGFTDGGNDTSSASNNGHIVGIDPGHQSENVDMSATEPNGPGSSTMKAKSSTGTRGSFSGLPEYQLNLDVSLLLKDILEQRGYQVVMTRTDNDTAISNKERAELVASQGAEICVRIHANGDDSADVSGALTMCPSQQNPYVSSLYDSSNKLSKCIVDSYCAATGFQNRGIIYTDSMTGINWSTIPVTIVEMGFMTNQSDDLKMADSSFQQTMAEGIANGIDAYFQ</sequence>
<dbReference type="GO" id="GO:0009253">
    <property type="term" value="P:peptidoglycan catabolic process"/>
    <property type="evidence" value="ECO:0007669"/>
    <property type="project" value="InterPro"/>
</dbReference>
<feature type="compositionally biased region" description="Polar residues" evidence="2">
    <location>
        <begin position="123"/>
        <end position="133"/>
    </location>
</feature>
<keyword evidence="3" id="KW-0472">Membrane</keyword>
<name>A0A564W5G1_9FIRM</name>
<protein>
    <submittedName>
        <fullName evidence="5">N-acetylmuramoyl-L-alanine amidase LytC</fullName>
        <ecNumber evidence="5">3.5.1.28</ecNumber>
    </submittedName>
</protein>
<evidence type="ECO:0000259" key="4">
    <source>
        <dbReference type="SMART" id="SM00646"/>
    </source>
</evidence>
<dbReference type="PANTHER" id="PTHR30404">
    <property type="entry name" value="N-ACETYLMURAMOYL-L-ALANINE AMIDASE"/>
    <property type="match status" value="1"/>
</dbReference>
<keyword evidence="3" id="KW-1133">Transmembrane helix</keyword>
<dbReference type="CDD" id="cd02696">
    <property type="entry name" value="MurNAc-LAA"/>
    <property type="match status" value="1"/>
</dbReference>
<feature type="transmembrane region" description="Helical" evidence="3">
    <location>
        <begin position="6"/>
        <end position="26"/>
    </location>
</feature>
<dbReference type="SUPFAM" id="SSF53187">
    <property type="entry name" value="Zn-dependent exopeptidases"/>
    <property type="match status" value="1"/>
</dbReference>
<gene>
    <name evidence="5" type="primary">lytC</name>
    <name evidence="5" type="ORF">RSSSTS7063_00241</name>
</gene>
<reference evidence="5 6" key="1">
    <citation type="submission" date="2019-07" db="EMBL/GenBank/DDBJ databases">
        <authorList>
            <person name="Hibberd C M."/>
            <person name="Gehrig L. J."/>
            <person name="Chang H.-W."/>
            <person name="Venkatesh S."/>
        </authorList>
    </citation>
    <scope>NUCLEOTIDE SEQUENCE [LARGE SCALE GENOMIC DNA]</scope>
    <source>
        <strain evidence="5">Blautia_luti_SSTS_Bg7063</strain>
    </source>
</reference>
<dbReference type="GO" id="GO:0008745">
    <property type="term" value="F:N-acetylmuramoyl-L-alanine amidase activity"/>
    <property type="evidence" value="ECO:0007669"/>
    <property type="project" value="UniProtKB-EC"/>
</dbReference>
<dbReference type="Pfam" id="PF01520">
    <property type="entry name" value="Amidase_3"/>
    <property type="match status" value="1"/>
</dbReference>